<organism evidence="3 4">
    <name type="scientific">Arcicella rosea</name>
    <dbReference type="NCBI Taxonomy" id="502909"/>
    <lineage>
        <taxon>Bacteria</taxon>
        <taxon>Pseudomonadati</taxon>
        <taxon>Bacteroidota</taxon>
        <taxon>Cytophagia</taxon>
        <taxon>Cytophagales</taxon>
        <taxon>Flectobacillaceae</taxon>
        <taxon>Arcicella</taxon>
    </lineage>
</organism>
<dbReference type="Pfam" id="PF10988">
    <property type="entry name" value="DUF2807"/>
    <property type="match status" value="1"/>
</dbReference>
<feature type="chain" id="PRO_5032850401" description="Putative auto-transporter adhesin head GIN domain-containing protein" evidence="1">
    <location>
        <begin position="28"/>
        <end position="239"/>
    </location>
</feature>
<dbReference type="RefSeq" id="WP_184130099.1">
    <property type="nucleotide sequence ID" value="NZ_JACHKT010000003.1"/>
</dbReference>
<keyword evidence="4" id="KW-1185">Reference proteome</keyword>
<evidence type="ECO:0000256" key="1">
    <source>
        <dbReference type="SAM" id="SignalP"/>
    </source>
</evidence>
<evidence type="ECO:0000259" key="2">
    <source>
        <dbReference type="Pfam" id="PF10988"/>
    </source>
</evidence>
<evidence type="ECO:0000313" key="4">
    <source>
        <dbReference type="Proteomes" id="UP000524404"/>
    </source>
</evidence>
<feature type="signal peptide" evidence="1">
    <location>
        <begin position="1"/>
        <end position="27"/>
    </location>
</feature>
<dbReference type="InterPro" id="IPR021255">
    <property type="entry name" value="DUF2807"/>
</dbReference>
<evidence type="ECO:0000313" key="3">
    <source>
        <dbReference type="EMBL" id="MBB6001974.1"/>
    </source>
</evidence>
<dbReference type="Proteomes" id="UP000524404">
    <property type="component" value="Unassembled WGS sequence"/>
</dbReference>
<dbReference type="EMBL" id="JACHKT010000003">
    <property type="protein sequence ID" value="MBB6001974.1"/>
    <property type="molecule type" value="Genomic_DNA"/>
</dbReference>
<dbReference type="PROSITE" id="PS51257">
    <property type="entry name" value="PROKAR_LIPOPROTEIN"/>
    <property type="match status" value="1"/>
</dbReference>
<protein>
    <recommendedName>
        <fullName evidence="2">Putative auto-transporter adhesin head GIN domain-containing protein</fullName>
    </recommendedName>
</protein>
<feature type="domain" description="Putative auto-transporter adhesin head GIN" evidence="2">
    <location>
        <begin position="45"/>
        <end position="224"/>
    </location>
</feature>
<keyword evidence="1" id="KW-0732">Signal</keyword>
<dbReference type="AlphaFoldDB" id="A0A841EIB2"/>
<accession>A0A841EIB2</accession>
<proteinExistence type="predicted"/>
<reference evidence="3 4" key="1">
    <citation type="submission" date="2020-08" db="EMBL/GenBank/DDBJ databases">
        <title>Functional genomics of gut bacteria from endangered species of beetles.</title>
        <authorList>
            <person name="Carlos-Shanley C."/>
        </authorList>
    </citation>
    <scope>NUCLEOTIDE SEQUENCE [LARGE SCALE GENOMIC DNA]</scope>
    <source>
        <strain evidence="3 4">S00070</strain>
    </source>
</reference>
<name>A0A841EIB2_9BACT</name>
<sequence>MKTSQKSLIIAISIFMLSALSSCFVHIEDPMPAYYEQHDYYNFKNFDQIKLRNAFKVNVIQGNSYRIEVIGDEADLEELDVYVRNGTLFAEYVNYRNRRYNVVINITMPSLRMVDFSGASNSYIEGFSLRNLNIYLSGASQLKTDLDVQNLVFDISGASQLSMYGDGEKIIGTVSGSSQVNNFNFITDEQNLDVSGASRVRVNTIRFLRVSASGASNVRYRGNPTLERSTSGGSVVERD</sequence>
<comment type="caution">
    <text evidence="3">The sequence shown here is derived from an EMBL/GenBank/DDBJ whole genome shotgun (WGS) entry which is preliminary data.</text>
</comment>
<gene>
    <name evidence="3" type="ORF">HNP25_000623</name>
</gene>
<dbReference type="Gene3D" id="2.160.20.120">
    <property type="match status" value="1"/>
</dbReference>